<organism evidence="4 5">
    <name type="scientific">Actinoplanes campanulatus</name>
    <dbReference type="NCBI Taxonomy" id="113559"/>
    <lineage>
        <taxon>Bacteria</taxon>
        <taxon>Bacillati</taxon>
        <taxon>Actinomycetota</taxon>
        <taxon>Actinomycetes</taxon>
        <taxon>Micromonosporales</taxon>
        <taxon>Micromonosporaceae</taxon>
        <taxon>Actinoplanes</taxon>
    </lineage>
</organism>
<gene>
    <name evidence="4" type="ORF">FHR83_001025</name>
</gene>
<dbReference type="InterPro" id="IPR000757">
    <property type="entry name" value="Beta-glucanase-like"/>
</dbReference>
<dbReference type="SUPFAM" id="SSF51055">
    <property type="entry name" value="Carbohydrate binding domain"/>
    <property type="match status" value="1"/>
</dbReference>
<dbReference type="EMBL" id="JACHXF010000001">
    <property type="protein sequence ID" value="MBB3093391.1"/>
    <property type="molecule type" value="Genomic_DNA"/>
</dbReference>
<evidence type="ECO:0000313" key="4">
    <source>
        <dbReference type="EMBL" id="MBB3093391.1"/>
    </source>
</evidence>
<dbReference type="Pfam" id="PF00722">
    <property type="entry name" value="Glyco_hydro_16"/>
    <property type="match status" value="1"/>
</dbReference>
<dbReference type="InterPro" id="IPR003610">
    <property type="entry name" value="CBM5/12"/>
</dbReference>
<comment type="caution">
    <text evidence="4">The sequence shown here is derived from an EMBL/GenBank/DDBJ whole genome shotgun (WGS) entry which is preliminary data.</text>
</comment>
<feature type="domain" description="GH16" evidence="2">
    <location>
        <begin position="135"/>
        <end position="167"/>
    </location>
</feature>
<dbReference type="Gene3D" id="2.60.120.200">
    <property type="match status" value="1"/>
</dbReference>
<evidence type="ECO:0000313" key="5">
    <source>
        <dbReference type="Proteomes" id="UP000590749"/>
    </source>
</evidence>
<dbReference type="CDD" id="cd00413">
    <property type="entry name" value="Glyco_hydrolase_16"/>
    <property type="match status" value="1"/>
</dbReference>
<dbReference type="CDD" id="cd12214">
    <property type="entry name" value="ChiA1_BD"/>
    <property type="match status" value="1"/>
</dbReference>
<dbReference type="RefSeq" id="WP_183216974.1">
    <property type="nucleotide sequence ID" value="NZ_BMPW01000001.1"/>
</dbReference>
<dbReference type="GO" id="GO:0030246">
    <property type="term" value="F:carbohydrate binding"/>
    <property type="evidence" value="ECO:0007669"/>
    <property type="project" value="InterPro"/>
</dbReference>
<dbReference type="Proteomes" id="UP000590749">
    <property type="component" value="Unassembled WGS sequence"/>
</dbReference>
<dbReference type="InterPro" id="IPR036573">
    <property type="entry name" value="CBM_sf_5/12"/>
</dbReference>
<proteinExistence type="predicted"/>
<feature type="domain" description="Chitin-binding type-3" evidence="3">
    <location>
        <begin position="209"/>
        <end position="250"/>
    </location>
</feature>
<dbReference type="GO" id="GO:0005975">
    <property type="term" value="P:carbohydrate metabolic process"/>
    <property type="evidence" value="ECO:0007669"/>
    <property type="project" value="InterPro"/>
</dbReference>
<dbReference type="Pfam" id="PF02839">
    <property type="entry name" value="CBM_5_12"/>
    <property type="match status" value="1"/>
</dbReference>
<keyword evidence="1" id="KW-0378">Hydrolase</keyword>
<evidence type="ECO:0000259" key="3">
    <source>
        <dbReference type="Pfam" id="PF02839"/>
    </source>
</evidence>
<keyword evidence="5" id="KW-1185">Reference proteome</keyword>
<dbReference type="AlphaFoldDB" id="A0A7W5ABT5"/>
<evidence type="ECO:0008006" key="6">
    <source>
        <dbReference type="Google" id="ProtNLM"/>
    </source>
</evidence>
<accession>A0A7W5ABT5</accession>
<sequence length="253" mass="27102">MLSGSLRRALAAAVVVVSGTAAVTVTPAAAVADTVNRVVLRDDFSGDRGDAPDAGRWDTDGDRRSSPWLDGDGHLLLGSALRTRKTFGQAYGRAEARILVNREDGARRPLGVLGADGRAPDGQVEVLGSDRVDGDDFHTYAVDWTPATLTWSLDGREVLRLTLEKDSRPYSFVLNPASGGGYRSSGMVVDAITVTARTTAPIASKSAPAWRAFTAYRTGDLVSQRNVVYRVREPHTSLPGWDPNLVPALFLKV</sequence>
<dbReference type="Gene3D" id="2.10.10.20">
    <property type="entry name" value="Carbohydrate-binding module superfamily 5/12"/>
    <property type="match status" value="1"/>
</dbReference>
<dbReference type="GO" id="GO:0005576">
    <property type="term" value="C:extracellular region"/>
    <property type="evidence" value="ECO:0007669"/>
    <property type="project" value="InterPro"/>
</dbReference>
<dbReference type="InterPro" id="IPR013320">
    <property type="entry name" value="ConA-like_dom_sf"/>
</dbReference>
<evidence type="ECO:0000259" key="2">
    <source>
        <dbReference type="Pfam" id="PF00722"/>
    </source>
</evidence>
<dbReference type="SUPFAM" id="SSF49899">
    <property type="entry name" value="Concanavalin A-like lectins/glucanases"/>
    <property type="match status" value="1"/>
</dbReference>
<protein>
    <recommendedName>
        <fullName evidence="6">Glycosyl hydrolases family 16</fullName>
    </recommendedName>
</protein>
<evidence type="ECO:0000256" key="1">
    <source>
        <dbReference type="ARBA" id="ARBA00022801"/>
    </source>
</evidence>
<name>A0A7W5ABT5_9ACTN</name>
<dbReference type="GO" id="GO:0004553">
    <property type="term" value="F:hydrolase activity, hydrolyzing O-glycosyl compounds"/>
    <property type="evidence" value="ECO:0007669"/>
    <property type="project" value="InterPro"/>
</dbReference>
<reference evidence="4 5" key="1">
    <citation type="submission" date="2020-08" db="EMBL/GenBank/DDBJ databases">
        <title>Genomic Encyclopedia of Type Strains, Phase III (KMG-III): the genomes of soil and plant-associated and newly described type strains.</title>
        <authorList>
            <person name="Whitman W."/>
        </authorList>
    </citation>
    <scope>NUCLEOTIDE SEQUENCE [LARGE SCALE GENOMIC DNA]</scope>
    <source>
        <strain evidence="4 5">CECT 3287</strain>
    </source>
</reference>